<accession>A0A0E9SSA2</accession>
<evidence type="ECO:0000313" key="1">
    <source>
        <dbReference type="EMBL" id="JAH44137.1"/>
    </source>
</evidence>
<reference evidence="1" key="1">
    <citation type="submission" date="2014-11" db="EMBL/GenBank/DDBJ databases">
        <authorList>
            <person name="Amaro Gonzalez C."/>
        </authorList>
    </citation>
    <scope>NUCLEOTIDE SEQUENCE</scope>
</reference>
<name>A0A0E9SSA2_ANGAN</name>
<reference evidence="1" key="2">
    <citation type="journal article" date="2015" name="Fish Shellfish Immunol.">
        <title>Early steps in the European eel (Anguilla anguilla)-Vibrio vulnificus interaction in the gills: Role of the RtxA13 toxin.</title>
        <authorList>
            <person name="Callol A."/>
            <person name="Pajuelo D."/>
            <person name="Ebbesson L."/>
            <person name="Teles M."/>
            <person name="MacKenzie S."/>
            <person name="Amaro C."/>
        </authorList>
    </citation>
    <scope>NUCLEOTIDE SEQUENCE</scope>
</reference>
<sequence>MFGIKSISNRKGRQSISCLCIKVIMIVSL</sequence>
<dbReference type="EMBL" id="GBXM01064440">
    <property type="protein sequence ID" value="JAH44137.1"/>
    <property type="molecule type" value="Transcribed_RNA"/>
</dbReference>
<dbReference type="AlphaFoldDB" id="A0A0E9SSA2"/>
<proteinExistence type="predicted"/>
<organism evidence="1">
    <name type="scientific">Anguilla anguilla</name>
    <name type="common">European freshwater eel</name>
    <name type="synonym">Muraena anguilla</name>
    <dbReference type="NCBI Taxonomy" id="7936"/>
    <lineage>
        <taxon>Eukaryota</taxon>
        <taxon>Metazoa</taxon>
        <taxon>Chordata</taxon>
        <taxon>Craniata</taxon>
        <taxon>Vertebrata</taxon>
        <taxon>Euteleostomi</taxon>
        <taxon>Actinopterygii</taxon>
        <taxon>Neopterygii</taxon>
        <taxon>Teleostei</taxon>
        <taxon>Anguilliformes</taxon>
        <taxon>Anguillidae</taxon>
        <taxon>Anguilla</taxon>
    </lineage>
</organism>
<protein>
    <submittedName>
        <fullName evidence="1">Uncharacterized protein</fullName>
    </submittedName>
</protein>